<feature type="active site" description="Charge relay system" evidence="5">
    <location>
        <position position="116"/>
    </location>
</feature>
<feature type="active site" description="Acyl-ester intermediate" evidence="5">
    <location>
        <position position="215"/>
    </location>
</feature>
<accession>A0A9P3PUF5</accession>
<evidence type="ECO:0000313" key="9">
    <source>
        <dbReference type="EMBL" id="GLB41886.1"/>
    </source>
</evidence>
<keyword evidence="10" id="KW-1185">Reference proteome</keyword>
<feature type="region of interest" description="Disordered" evidence="7">
    <location>
        <begin position="15"/>
        <end position="39"/>
    </location>
</feature>
<evidence type="ECO:0000256" key="7">
    <source>
        <dbReference type="SAM" id="MobiDB-lite"/>
    </source>
</evidence>
<sequence length="579" mass="62300">MWPFSPSSLATITSKRAQQKQALATAGTPPTSPPDNDEFTDATATQIVARIEKGEWTASQVVEAYIARAAYAHSVTNCLTEVMFDWARQQAKELDDEFAATKKLRGPLHGVPTSFKDQFDITGYDSTIGFTQWANNPATGNADLVAQFLAAGAVLFVKTNVPQTMFAFECSNALWGRSTNPYDDRYTCGGSSGGEGALLAMDGSAVGIGSDIGGSLRIPAAYCGIYSLKPSAARFSAFGARGPVPGFEGIKTVLGPMGRSIDDLQLVSRVVIGVQGHDQSVAPVPYREVKLPPKLRFGYYTSDNYAKASPACKRAVLETVEALRKQGHECIEFNVPGAAQAFYLLVGLTSSDRYKKMLSHLGPDTMETSLFLVTMGAKLPSFVRRFAAWAVETFFHDKIFADLVRSARPKSVGEYTALVAERDAFIRSFNTEVWDKYGFDGIIAPVQAVPQLPHGGCEKFSGLAAGTVLYNVLDAPAGCVPVTRVDPVKDQVTDEWRIGPDLGSPLFAAGLFRGKRPLYNPVESAGMPVGIQVVGRKWEEEKVLAMMHVVDQALGQNRGFGAGNWVGRLKAAAALAPIG</sequence>
<organism evidence="9 10">
    <name type="scientific">Lyophyllum shimeji</name>
    <name type="common">Hon-shimeji</name>
    <name type="synonym">Tricholoma shimeji</name>
    <dbReference type="NCBI Taxonomy" id="47721"/>
    <lineage>
        <taxon>Eukaryota</taxon>
        <taxon>Fungi</taxon>
        <taxon>Dikarya</taxon>
        <taxon>Basidiomycota</taxon>
        <taxon>Agaricomycotina</taxon>
        <taxon>Agaricomycetes</taxon>
        <taxon>Agaricomycetidae</taxon>
        <taxon>Agaricales</taxon>
        <taxon>Tricholomatineae</taxon>
        <taxon>Lyophyllaceae</taxon>
        <taxon>Lyophyllum</taxon>
    </lineage>
</organism>
<reference evidence="9" key="1">
    <citation type="submission" date="2022-07" db="EMBL/GenBank/DDBJ databases">
        <title>The genome of Lyophyllum shimeji provides insight into the initial evolution of ectomycorrhizal fungal genome.</title>
        <authorList>
            <person name="Kobayashi Y."/>
            <person name="Shibata T."/>
            <person name="Hirakawa H."/>
            <person name="Shigenobu S."/>
            <person name="Nishiyama T."/>
            <person name="Yamada A."/>
            <person name="Hasebe M."/>
            <person name="Kawaguchi M."/>
        </authorList>
    </citation>
    <scope>NUCLEOTIDE SEQUENCE</scope>
    <source>
        <strain evidence="9">AT787</strain>
    </source>
</reference>
<dbReference type="SUPFAM" id="SSF75304">
    <property type="entry name" value="Amidase signature (AS) enzymes"/>
    <property type="match status" value="1"/>
</dbReference>
<dbReference type="Pfam" id="PF01425">
    <property type="entry name" value="Amidase"/>
    <property type="match status" value="1"/>
</dbReference>
<protein>
    <recommendedName>
        <fullName evidence="3">amidase</fullName>
        <ecNumber evidence="3">3.5.1.4</ecNumber>
    </recommendedName>
</protein>
<dbReference type="FunFam" id="3.90.1300.10:FF:000003">
    <property type="entry name" value="Amidase signature enzyme"/>
    <property type="match status" value="1"/>
</dbReference>
<dbReference type="Proteomes" id="UP001063166">
    <property type="component" value="Unassembled WGS sequence"/>
</dbReference>
<comment type="caution">
    <text evidence="9">The sequence shown here is derived from an EMBL/GenBank/DDBJ whole genome shotgun (WGS) entry which is preliminary data.</text>
</comment>
<dbReference type="InterPro" id="IPR036928">
    <property type="entry name" value="AS_sf"/>
</dbReference>
<dbReference type="PROSITE" id="PS00571">
    <property type="entry name" value="AMIDASES"/>
    <property type="match status" value="1"/>
</dbReference>
<evidence type="ECO:0000259" key="8">
    <source>
        <dbReference type="Pfam" id="PF01425"/>
    </source>
</evidence>
<dbReference type="AlphaFoldDB" id="A0A9P3PUF5"/>
<proteinExistence type="inferred from homology"/>
<dbReference type="Gene3D" id="3.90.1300.10">
    <property type="entry name" value="Amidase signature (AS) domain"/>
    <property type="match status" value="1"/>
</dbReference>
<evidence type="ECO:0000313" key="10">
    <source>
        <dbReference type="Proteomes" id="UP001063166"/>
    </source>
</evidence>
<dbReference type="OrthoDB" id="6428749at2759"/>
<evidence type="ECO:0000256" key="3">
    <source>
        <dbReference type="ARBA" id="ARBA00012922"/>
    </source>
</evidence>
<comment type="catalytic activity">
    <reaction evidence="1">
        <text>a monocarboxylic acid amide + H2O = a monocarboxylate + NH4(+)</text>
        <dbReference type="Rhea" id="RHEA:12020"/>
        <dbReference type="ChEBI" id="CHEBI:15377"/>
        <dbReference type="ChEBI" id="CHEBI:28938"/>
        <dbReference type="ChEBI" id="CHEBI:35757"/>
        <dbReference type="ChEBI" id="CHEBI:83628"/>
        <dbReference type="EC" id="3.5.1.4"/>
    </reaction>
</comment>
<evidence type="ECO:0000256" key="4">
    <source>
        <dbReference type="ARBA" id="ARBA00022801"/>
    </source>
</evidence>
<dbReference type="EMBL" id="BRPK01000010">
    <property type="protein sequence ID" value="GLB41886.1"/>
    <property type="molecule type" value="Genomic_DNA"/>
</dbReference>
<feature type="domain" description="Amidase" evidence="8">
    <location>
        <begin position="61"/>
        <end position="544"/>
    </location>
</feature>
<dbReference type="GO" id="GO:0004040">
    <property type="term" value="F:amidase activity"/>
    <property type="evidence" value="ECO:0007669"/>
    <property type="project" value="UniProtKB-EC"/>
</dbReference>
<dbReference type="PANTHER" id="PTHR46072">
    <property type="entry name" value="AMIDASE-RELATED-RELATED"/>
    <property type="match status" value="1"/>
</dbReference>
<keyword evidence="4" id="KW-0378">Hydrolase</keyword>
<evidence type="ECO:0000256" key="1">
    <source>
        <dbReference type="ARBA" id="ARBA00001311"/>
    </source>
</evidence>
<feature type="binding site" evidence="6">
    <location>
        <position position="191"/>
    </location>
    <ligand>
        <name>substrate</name>
    </ligand>
</feature>
<feature type="binding site" evidence="6">
    <location>
        <begin position="212"/>
        <end position="215"/>
    </location>
    <ligand>
        <name>substrate</name>
    </ligand>
</feature>
<dbReference type="InterPro" id="IPR023631">
    <property type="entry name" value="Amidase_dom"/>
</dbReference>
<feature type="binding site" evidence="6">
    <location>
        <position position="165"/>
    </location>
    <ligand>
        <name>substrate</name>
    </ligand>
</feature>
<dbReference type="InterPro" id="IPR020556">
    <property type="entry name" value="Amidase_CS"/>
</dbReference>
<dbReference type="PANTHER" id="PTHR46072:SF11">
    <property type="entry name" value="AMIDASE-RELATED"/>
    <property type="match status" value="1"/>
</dbReference>
<dbReference type="PIRSF" id="PIRSF001221">
    <property type="entry name" value="Amidase_fungi"/>
    <property type="match status" value="1"/>
</dbReference>
<feature type="active site" description="Charge relay system" evidence="5">
    <location>
        <position position="191"/>
    </location>
</feature>
<evidence type="ECO:0000256" key="2">
    <source>
        <dbReference type="ARBA" id="ARBA00009199"/>
    </source>
</evidence>
<name>A0A9P3PUF5_LYOSH</name>
<evidence type="ECO:0000256" key="5">
    <source>
        <dbReference type="PIRSR" id="PIRSR001221-1"/>
    </source>
</evidence>
<comment type="similarity">
    <text evidence="2">Belongs to the amidase family.</text>
</comment>
<dbReference type="EC" id="3.5.1.4" evidence="3"/>
<evidence type="ECO:0000256" key="6">
    <source>
        <dbReference type="PIRSR" id="PIRSR001221-2"/>
    </source>
</evidence>
<gene>
    <name evidence="9" type="ORF">LshimejAT787_1004860</name>
</gene>